<dbReference type="Pfam" id="PF01839">
    <property type="entry name" value="FG-GAP"/>
    <property type="match status" value="1"/>
</dbReference>
<dbReference type="InterPro" id="IPR013517">
    <property type="entry name" value="FG-GAP"/>
</dbReference>
<sequence>MIVLYGSASGLSAKSRAFITQNSPGVPGSSERGDAFGASTASADLDRDGYADLIVGAPYEDLPEGVDKGLVSILWGSSSGLTTGRALPSPDWMDRFGRDLAASGKESSATSLLSVGGWNYSATYRGPFSRSAEPSPEMGMGMWMGSLATGDYTGDGHADHVAFSGRVGPSGGLIFPDPTETSSDSLTEGDGLVGAIGDVNGDGYGDLVAGDPDEPGQRGVDGELGAGC</sequence>
<keyword evidence="2" id="KW-0677">Repeat</keyword>
<protein>
    <recommendedName>
        <fullName evidence="6">Esterase</fullName>
    </recommendedName>
</protein>
<dbReference type="SUPFAM" id="SSF69318">
    <property type="entry name" value="Integrin alpha N-terminal domain"/>
    <property type="match status" value="1"/>
</dbReference>
<feature type="region of interest" description="Disordered" evidence="4">
    <location>
        <begin position="203"/>
        <end position="228"/>
    </location>
</feature>
<dbReference type="InterPro" id="IPR013519">
    <property type="entry name" value="Int_alpha_beta-p"/>
</dbReference>
<reference evidence="5" key="2">
    <citation type="submission" date="2024-07" db="EMBL/GenBank/DDBJ databases">
        <title>Streptomyces haneummycinica sp. nov., a new antibiotic-producing actinobacterium isolated from marine sediment.</title>
        <authorList>
            <person name="Uemura M."/>
            <person name="Hamada M."/>
            <person name="Hirano S."/>
            <person name="Kobayashi K."/>
            <person name="Ohshiro T."/>
            <person name="Kobayashi T."/>
            <person name="Terahara T."/>
        </authorList>
    </citation>
    <scope>NUCLEOTIDE SEQUENCE</scope>
    <source>
        <strain evidence="5">KM77-8</strain>
    </source>
</reference>
<proteinExistence type="predicted"/>
<keyword evidence="3" id="KW-0325">Glycoprotein</keyword>
<evidence type="ECO:0000256" key="2">
    <source>
        <dbReference type="ARBA" id="ARBA00022737"/>
    </source>
</evidence>
<gene>
    <name evidence="5" type="ORF">SHKM778_01090</name>
</gene>
<evidence type="ECO:0000256" key="1">
    <source>
        <dbReference type="ARBA" id="ARBA00022729"/>
    </source>
</evidence>
<dbReference type="AlphaFoldDB" id="A0AAT9H8K9"/>
<dbReference type="InterPro" id="IPR028994">
    <property type="entry name" value="Integrin_alpha_N"/>
</dbReference>
<dbReference type="Gene3D" id="2.130.10.130">
    <property type="entry name" value="Integrin alpha, N-terminal"/>
    <property type="match status" value="1"/>
</dbReference>
<evidence type="ECO:0000313" key="5">
    <source>
        <dbReference type="EMBL" id="BFO13721.1"/>
    </source>
</evidence>
<evidence type="ECO:0000256" key="4">
    <source>
        <dbReference type="SAM" id="MobiDB-lite"/>
    </source>
</evidence>
<organism evidence="5">
    <name type="scientific">Streptomyces haneummycinicus</name>
    <dbReference type="NCBI Taxonomy" id="3074435"/>
    <lineage>
        <taxon>Bacteria</taxon>
        <taxon>Bacillati</taxon>
        <taxon>Actinomycetota</taxon>
        <taxon>Actinomycetes</taxon>
        <taxon>Kitasatosporales</taxon>
        <taxon>Streptomycetaceae</taxon>
        <taxon>Streptomyces</taxon>
    </lineage>
</organism>
<dbReference type="PROSITE" id="PS51470">
    <property type="entry name" value="FG_GAP"/>
    <property type="match status" value="1"/>
</dbReference>
<reference evidence="5" key="1">
    <citation type="submission" date="2024-06" db="EMBL/GenBank/DDBJ databases">
        <authorList>
            <consortium name="consrtm"/>
            <person name="Uemura M."/>
            <person name="Terahara T."/>
        </authorList>
    </citation>
    <scope>NUCLEOTIDE SEQUENCE</scope>
    <source>
        <strain evidence="5">KM77-8</strain>
    </source>
</reference>
<evidence type="ECO:0000256" key="3">
    <source>
        <dbReference type="ARBA" id="ARBA00023180"/>
    </source>
</evidence>
<dbReference type="EMBL" id="AP035768">
    <property type="protein sequence ID" value="BFO13721.1"/>
    <property type="molecule type" value="Genomic_DNA"/>
</dbReference>
<accession>A0AAT9H8K9</accession>
<name>A0AAT9H8K9_9ACTN</name>
<dbReference type="SMART" id="SM00191">
    <property type="entry name" value="Int_alpha"/>
    <property type="match status" value="1"/>
</dbReference>
<evidence type="ECO:0008006" key="6">
    <source>
        <dbReference type="Google" id="ProtNLM"/>
    </source>
</evidence>
<keyword evidence="1" id="KW-0732">Signal</keyword>